<proteinExistence type="predicted"/>
<dbReference type="KEGG" id="smas:HUE87_04325"/>
<keyword evidence="2" id="KW-1185">Reference proteome</keyword>
<protein>
    <submittedName>
        <fullName evidence="1">Uncharacterized protein</fullName>
    </submittedName>
</protein>
<dbReference type="EMBL" id="CP054493">
    <property type="protein sequence ID" value="QOY55467.1"/>
    <property type="molecule type" value="Genomic_DNA"/>
</dbReference>
<dbReference type="Proteomes" id="UP000593836">
    <property type="component" value="Chromosome"/>
</dbReference>
<accession>A0A7S7RQI7</accession>
<dbReference type="RefSeq" id="WP_194367506.1">
    <property type="nucleotide sequence ID" value="NZ_CP054493.1"/>
</dbReference>
<sequence length="53" mass="6151">MTNILKVLITDKSYFRDNSTCNKTFTCRELKVANNISTCSLHVEQNKEEREIA</sequence>
<organism evidence="1 2">
    <name type="scientific">Candidatus Sulfurimonas marisnigri</name>
    <dbReference type="NCBI Taxonomy" id="2740405"/>
    <lineage>
        <taxon>Bacteria</taxon>
        <taxon>Pseudomonadati</taxon>
        <taxon>Campylobacterota</taxon>
        <taxon>Epsilonproteobacteria</taxon>
        <taxon>Campylobacterales</taxon>
        <taxon>Sulfurimonadaceae</taxon>
        <taxon>Sulfurimonas</taxon>
    </lineage>
</organism>
<reference evidence="1 2" key="1">
    <citation type="submission" date="2020-05" db="EMBL/GenBank/DDBJ databases">
        <title>Sulfurimonas marisnigri, sp. nov., and Sulfurimonas baltica, sp. nov., manganese oxide reducing chemolithoautotrophs of the class Epsilonproteobacteria isolated from the pelagic redoxclines of the Black and Baltic Seas and emended description of the genus Sulfurimonas.</title>
        <authorList>
            <person name="Henkel J.V."/>
            <person name="Laudan C."/>
            <person name="Werner J."/>
            <person name="Neu T."/>
            <person name="Plewe S."/>
            <person name="Sproer C."/>
            <person name="Bunk B."/>
            <person name="Schulz-Vogt H.N."/>
        </authorList>
    </citation>
    <scope>NUCLEOTIDE SEQUENCE [LARGE SCALE GENOMIC DNA]</scope>
    <source>
        <strain evidence="1 2">SoZ1</strain>
    </source>
</reference>
<evidence type="ECO:0000313" key="2">
    <source>
        <dbReference type="Proteomes" id="UP000593836"/>
    </source>
</evidence>
<gene>
    <name evidence="1" type="ORF">HUE87_04325</name>
</gene>
<dbReference type="AlphaFoldDB" id="A0A7S7RQI7"/>
<evidence type="ECO:0000313" key="1">
    <source>
        <dbReference type="EMBL" id="QOY55467.1"/>
    </source>
</evidence>
<name>A0A7S7RQI7_9BACT</name>